<dbReference type="OrthoDB" id="6500128at2759"/>
<dbReference type="SMART" id="SM00382">
    <property type="entry name" value="AAA"/>
    <property type="match status" value="1"/>
</dbReference>
<keyword evidence="15" id="KW-1185">Reference proteome</keyword>
<dbReference type="GO" id="GO:0005524">
    <property type="term" value="F:ATP binding"/>
    <property type="evidence" value="ECO:0007669"/>
    <property type="project" value="UniProtKB-KW"/>
</dbReference>
<organism evidence="14 15">
    <name type="scientific">Hydnum rufescens UP504</name>
    <dbReference type="NCBI Taxonomy" id="1448309"/>
    <lineage>
        <taxon>Eukaryota</taxon>
        <taxon>Fungi</taxon>
        <taxon>Dikarya</taxon>
        <taxon>Basidiomycota</taxon>
        <taxon>Agaricomycotina</taxon>
        <taxon>Agaricomycetes</taxon>
        <taxon>Cantharellales</taxon>
        <taxon>Hydnaceae</taxon>
        <taxon>Hydnum</taxon>
    </lineage>
</organism>
<keyword evidence="5" id="KW-0547">Nucleotide-binding</keyword>
<evidence type="ECO:0000313" key="14">
    <source>
        <dbReference type="EMBL" id="KAF9519630.1"/>
    </source>
</evidence>
<dbReference type="GO" id="GO:0140359">
    <property type="term" value="F:ABC-type transporter activity"/>
    <property type="evidence" value="ECO:0007669"/>
    <property type="project" value="InterPro"/>
</dbReference>
<evidence type="ECO:0000256" key="7">
    <source>
        <dbReference type="ARBA" id="ARBA00022989"/>
    </source>
</evidence>
<feature type="domain" description="ABC transporter" evidence="12">
    <location>
        <begin position="494"/>
        <end position="749"/>
    </location>
</feature>
<dbReference type="PANTHER" id="PTHR24223:SF415">
    <property type="entry name" value="FI20190P1"/>
    <property type="match status" value="1"/>
</dbReference>
<keyword evidence="4" id="KW-0677">Repeat</keyword>
<comment type="subcellular location">
    <subcellularLocation>
        <location evidence="1">Membrane</location>
        <topology evidence="1">Multi-pass membrane protein</topology>
    </subcellularLocation>
</comment>
<evidence type="ECO:0000256" key="2">
    <source>
        <dbReference type="ARBA" id="ARBA00022448"/>
    </source>
</evidence>
<evidence type="ECO:0000259" key="13">
    <source>
        <dbReference type="PROSITE" id="PS50929"/>
    </source>
</evidence>
<dbReference type="InterPro" id="IPR036640">
    <property type="entry name" value="ABC1_TM_sf"/>
</dbReference>
<dbReference type="Pfam" id="PF00664">
    <property type="entry name" value="ABC_membrane"/>
    <property type="match status" value="2"/>
</dbReference>
<feature type="transmembrane region" description="Helical" evidence="11">
    <location>
        <begin position="360"/>
        <end position="386"/>
    </location>
</feature>
<dbReference type="Proteomes" id="UP000886523">
    <property type="component" value="Unassembled WGS sequence"/>
</dbReference>
<feature type="transmembrane region" description="Helical" evidence="11">
    <location>
        <begin position="1046"/>
        <end position="1069"/>
    </location>
</feature>
<dbReference type="CDD" id="cd18604">
    <property type="entry name" value="ABC_6TM_VMR1_D2_like"/>
    <property type="match status" value="1"/>
</dbReference>
<feature type="transmembrane region" description="Helical" evidence="11">
    <location>
        <begin position="963"/>
        <end position="983"/>
    </location>
</feature>
<proteinExistence type="predicted"/>
<dbReference type="InterPro" id="IPR003593">
    <property type="entry name" value="AAA+_ATPase"/>
</dbReference>
<keyword evidence="3 11" id="KW-0812">Transmembrane</keyword>
<dbReference type="CDD" id="cd18596">
    <property type="entry name" value="ABC_6TM_VMR1_D1_like"/>
    <property type="match status" value="1"/>
</dbReference>
<dbReference type="InterPro" id="IPR017871">
    <property type="entry name" value="ABC_transporter-like_CS"/>
</dbReference>
<protein>
    <recommendedName>
        <fullName evidence="16">ABC transporter</fullName>
    </recommendedName>
</protein>
<feature type="transmembrane region" description="Helical" evidence="11">
    <location>
        <begin position="934"/>
        <end position="957"/>
    </location>
</feature>
<keyword evidence="8 11" id="KW-0472">Membrane</keyword>
<dbReference type="PROSITE" id="PS00211">
    <property type="entry name" value="ABC_TRANSPORTER_1"/>
    <property type="match status" value="1"/>
</dbReference>
<feature type="transmembrane region" description="Helical" evidence="11">
    <location>
        <begin position="277"/>
        <end position="299"/>
    </location>
</feature>
<dbReference type="Gene3D" id="1.20.1560.10">
    <property type="entry name" value="ABC transporter type 1, transmembrane domain"/>
    <property type="match status" value="2"/>
</dbReference>
<comment type="caution">
    <text evidence="14">The sequence shown here is derived from an EMBL/GenBank/DDBJ whole genome shotgun (WGS) entry which is preliminary data.</text>
</comment>
<evidence type="ECO:0000256" key="8">
    <source>
        <dbReference type="ARBA" id="ARBA00023136"/>
    </source>
</evidence>
<evidence type="ECO:0000259" key="12">
    <source>
        <dbReference type="PROSITE" id="PS50893"/>
    </source>
</evidence>
<evidence type="ECO:0000256" key="5">
    <source>
        <dbReference type="ARBA" id="ARBA00022741"/>
    </source>
</evidence>
<dbReference type="PROSITE" id="PS50929">
    <property type="entry name" value="ABC_TM1F"/>
    <property type="match status" value="2"/>
</dbReference>
<dbReference type="FunFam" id="1.20.1560.10:FF:000013">
    <property type="entry name" value="ABC transporter C family member 2"/>
    <property type="match status" value="1"/>
</dbReference>
<name>A0A9P6BA04_9AGAM</name>
<dbReference type="Gene3D" id="3.40.50.300">
    <property type="entry name" value="P-loop containing nucleotide triphosphate hydrolases"/>
    <property type="match status" value="1"/>
</dbReference>
<sequence length="1073" mass="119929">MSPFISIGVSRAVEEADVWQLSRLLQSRILMAKFRNFNRKTLIARLLGANAFDLFLDFILTITSTSLAVAQPYLFNLILRTLQDDQVSITSFPMHSIAFYLPTSFYAIPTNLHYYVSVFLGLGTPTWSDVDESAFDSPVARRQLAYFYAALAFVFQLGKSQADLQHLYYARRAGCRCQAELVASIYEKALVRKDITGTVASDILAKSQENAKKKAGAEVKAGELDERDKAVASADVGKIVSLIATDASQCSNMANFLTRLYEVPVYTVGACYLLHSLMGWSAFTGYIVFILVTPINYFIMKWTYDIRKILLDVRDKRMREMNQAIQAIKFIKFFAWESRWVDRIMGARAREMGWLRKSKMLFLALTITWDIVPVLVSLISFSAFVLLTKGELTVAVAFPALQTFALLTRALTLIPMIAQMLVQTYASFTRIDKYLNEDEVPNWVSWQSDARTGSLDPNVTFDDRIGCENATFKWTLPDSGAGNEKKPSKVSWLARVKNLLGRKSGAQSMDDQGTTAEAGENEPPEEFELKNIDINFKRGKLNLVSGPTGSGKSSLLSALLGEMNLISGQVFLPKQPGRIDKNTGLREDVSFCAQQPWLQHQSIRENILFGLAYDEQRYNDVLEACTLKPDLALFEDGDKTEIGEKGVSLSGGQKARVALARAVYARSKTVILDDVLSAVDSHTAETLISHCLQGPLLASRTVVLVTHHVDLVVDSCAWVVQLEDGAVVAQGSPVELRERGFLAEIKRAAHSREASTRVTDVPKVNGEANGTGPVGDKAARKLVEKEEKAEGRVEMKIYHVYLSASSYLLLGISLALLVVRGGGDLAQKFWMRFWGEAYLRNEVQMRITEFKFPRPQDDVMPYLGGYVLIQFVTVIFAISGQLPTIFSSLRASKRLYQTMLMSVIRAPSRWFDKTPSGRILNRFSKDIDTIDSGLQIYITIMIETTIDAFISVCTVIWGAPLFALPLAIIGALQYWFTLGYVSVSRDLRRIESNTRSPIISSFSELVNGISTVRAFGAERFFMNSLFKRLDLTQAANYYYWMCNRWLLFRFDALGACVVLIATTLSIQVASLQV</sequence>
<evidence type="ECO:0000313" key="15">
    <source>
        <dbReference type="Proteomes" id="UP000886523"/>
    </source>
</evidence>
<feature type="transmembrane region" description="Helical" evidence="11">
    <location>
        <begin position="863"/>
        <end position="886"/>
    </location>
</feature>
<feature type="domain" description="ABC transmembrane type-1" evidence="13">
    <location>
        <begin position="812"/>
        <end position="1073"/>
    </location>
</feature>
<feature type="transmembrane region" description="Helical" evidence="11">
    <location>
        <begin position="392"/>
        <end position="411"/>
    </location>
</feature>
<feature type="domain" description="ABC transmembrane type-1" evidence="13">
    <location>
        <begin position="236"/>
        <end position="423"/>
    </location>
</feature>
<evidence type="ECO:0000256" key="3">
    <source>
        <dbReference type="ARBA" id="ARBA00022692"/>
    </source>
</evidence>
<dbReference type="FunFam" id="3.40.50.300:FF:000825">
    <property type="entry name" value="ABC bile acid transporter"/>
    <property type="match status" value="1"/>
</dbReference>
<dbReference type="AlphaFoldDB" id="A0A9P6BA04"/>
<dbReference type="InterPro" id="IPR011527">
    <property type="entry name" value="ABC1_TM_dom"/>
</dbReference>
<feature type="region of interest" description="Disordered" evidence="10">
    <location>
        <begin position="504"/>
        <end position="524"/>
    </location>
</feature>
<dbReference type="InterPro" id="IPR050173">
    <property type="entry name" value="ABC_transporter_C-like"/>
</dbReference>
<keyword evidence="7 11" id="KW-1133">Transmembrane helix</keyword>
<feature type="transmembrane region" description="Helical" evidence="11">
    <location>
        <begin position="798"/>
        <end position="819"/>
    </location>
</feature>
<reference evidence="14" key="1">
    <citation type="journal article" date="2020" name="Nat. Commun.">
        <title>Large-scale genome sequencing of mycorrhizal fungi provides insights into the early evolution of symbiotic traits.</title>
        <authorList>
            <person name="Miyauchi S."/>
            <person name="Kiss E."/>
            <person name="Kuo A."/>
            <person name="Drula E."/>
            <person name="Kohler A."/>
            <person name="Sanchez-Garcia M."/>
            <person name="Morin E."/>
            <person name="Andreopoulos B."/>
            <person name="Barry K.W."/>
            <person name="Bonito G."/>
            <person name="Buee M."/>
            <person name="Carver A."/>
            <person name="Chen C."/>
            <person name="Cichocki N."/>
            <person name="Clum A."/>
            <person name="Culley D."/>
            <person name="Crous P.W."/>
            <person name="Fauchery L."/>
            <person name="Girlanda M."/>
            <person name="Hayes R.D."/>
            <person name="Keri Z."/>
            <person name="LaButti K."/>
            <person name="Lipzen A."/>
            <person name="Lombard V."/>
            <person name="Magnuson J."/>
            <person name="Maillard F."/>
            <person name="Murat C."/>
            <person name="Nolan M."/>
            <person name="Ohm R.A."/>
            <person name="Pangilinan J."/>
            <person name="Pereira M.F."/>
            <person name="Perotto S."/>
            <person name="Peter M."/>
            <person name="Pfister S."/>
            <person name="Riley R."/>
            <person name="Sitrit Y."/>
            <person name="Stielow J.B."/>
            <person name="Szollosi G."/>
            <person name="Zifcakova L."/>
            <person name="Stursova M."/>
            <person name="Spatafora J.W."/>
            <person name="Tedersoo L."/>
            <person name="Vaario L.M."/>
            <person name="Yamada A."/>
            <person name="Yan M."/>
            <person name="Wang P."/>
            <person name="Xu J."/>
            <person name="Bruns T."/>
            <person name="Baldrian P."/>
            <person name="Vilgalys R."/>
            <person name="Dunand C."/>
            <person name="Henrissat B."/>
            <person name="Grigoriev I.V."/>
            <person name="Hibbett D."/>
            <person name="Nagy L.G."/>
            <person name="Martin F.M."/>
        </authorList>
    </citation>
    <scope>NUCLEOTIDE SEQUENCE</scope>
    <source>
        <strain evidence="14">UP504</strain>
    </source>
</reference>
<dbReference type="PANTHER" id="PTHR24223">
    <property type="entry name" value="ATP-BINDING CASSETTE SUB-FAMILY C"/>
    <property type="match status" value="1"/>
</dbReference>
<feature type="compositionally biased region" description="Polar residues" evidence="10">
    <location>
        <begin position="505"/>
        <end position="515"/>
    </location>
</feature>
<keyword evidence="6" id="KW-0067">ATP-binding</keyword>
<dbReference type="GO" id="GO:0016887">
    <property type="term" value="F:ATP hydrolysis activity"/>
    <property type="evidence" value="ECO:0007669"/>
    <property type="project" value="InterPro"/>
</dbReference>
<accession>A0A9P6BA04</accession>
<keyword evidence="2" id="KW-0813">Transport</keyword>
<evidence type="ECO:0000256" key="10">
    <source>
        <dbReference type="SAM" id="MobiDB-lite"/>
    </source>
</evidence>
<evidence type="ECO:0000256" key="6">
    <source>
        <dbReference type="ARBA" id="ARBA00022840"/>
    </source>
</evidence>
<dbReference type="Pfam" id="PF00005">
    <property type="entry name" value="ABC_tran"/>
    <property type="match status" value="1"/>
</dbReference>
<dbReference type="InterPro" id="IPR027417">
    <property type="entry name" value="P-loop_NTPase"/>
</dbReference>
<dbReference type="SUPFAM" id="SSF90123">
    <property type="entry name" value="ABC transporter transmembrane region"/>
    <property type="match status" value="2"/>
</dbReference>
<evidence type="ECO:0000256" key="9">
    <source>
        <dbReference type="ARBA" id="ARBA00023180"/>
    </source>
</evidence>
<dbReference type="InterPro" id="IPR003439">
    <property type="entry name" value="ABC_transporter-like_ATP-bd"/>
</dbReference>
<gene>
    <name evidence="14" type="ORF">BS47DRAFT_1073299</name>
</gene>
<keyword evidence="9" id="KW-0325">Glycoprotein</keyword>
<evidence type="ECO:0008006" key="16">
    <source>
        <dbReference type="Google" id="ProtNLM"/>
    </source>
</evidence>
<evidence type="ECO:0000256" key="4">
    <source>
        <dbReference type="ARBA" id="ARBA00022737"/>
    </source>
</evidence>
<evidence type="ECO:0000256" key="11">
    <source>
        <dbReference type="SAM" id="Phobius"/>
    </source>
</evidence>
<dbReference type="CDD" id="cd03250">
    <property type="entry name" value="ABCC_MRP_domain1"/>
    <property type="match status" value="1"/>
</dbReference>
<evidence type="ECO:0000256" key="1">
    <source>
        <dbReference type="ARBA" id="ARBA00004141"/>
    </source>
</evidence>
<dbReference type="PROSITE" id="PS50893">
    <property type="entry name" value="ABC_TRANSPORTER_2"/>
    <property type="match status" value="1"/>
</dbReference>
<dbReference type="GO" id="GO:0016020">
    <property type="term" value="C:membrane"/>
    <property type="evidence" value="ECO:0007669"/>
    <property type="project" value="UniProtKB-SubCell"/>
</dbReference>
<dbReference type="SUPFAM" id="SSF52540">
    <property type="entry name" value="P-loop containing nucleoside triphosphate hydrolases"/>
    <property type="match status" value="1"/>
</dbReference>
<dbReference type="EMBL" id="MU128916">
    <property type="protein sequence ID" value="KAF9519630.1"/>
    <property type="molecule type" value="Genomic_DNA"/>
</dbReference>